<dbReference type="GO" id="GO:0016746">
    <property type="term" value="F:acyltransferase activity"/>
    <property type="evidence" value="ECO:0007669"/>
    <property type="project" value="UniProtKB-KW"/>
</dbReference>
<dbReference type="EMBL" id="RAWX01000002">
    <property type="protein sequence ID" value="RKJ90156.1"/>
    <property type="molecule type" value="Genomic_DNA"/>
</dbReference>
<protein>
    <submittedName>
        <fullName evidence="1">Acyltransferase</fullName>
    </submittedName>
</protein>
<dbReference type="InterPro" id="IPR051159">
    <property type="entry name" value="Hexapeptide_acetyltransf"/>
</dbReference>
<evidence type="ECO:0000313" key="1">
    <source>
        <dbReference type="EMBL" id="RKJ90156.1"/>
    </source>
</evidence>
<reference evidence="1 2" key="1">
    <citation type="submission" date="2018-09" db="EMBL/GenBank/DDBJ databases">
        <title>Genome sequencing of Aeromonas veronii MS-17-88.</title>
        <authorList>
            <person name="Tekedar H.C."/>
            <person name="Arick M.A."/>
            <person name="Hsu C.-Y."/>
            <person name="Thrash A."/>
            <person name="Karsi A."/>
            <person name="Lawrence M.L."/>
            <person name="Abdelhamed H."/>
        </authorList>
    </citation>
    <scope>NUCLEOTIDE SEQUENCE [LARGE SCALE GENOMIC DNA]</scope>
    <source>
        <strain evidence="1 2">MS 17-88</strain>
    </source>
</reference>
<name>A0A3A9IZP4_AERVE</name>
<dbReference type="Gene3D" id="2.160.10.10">
    <property type="entry name" value="Hexapeptide repeat proteins"/>
    <property type="match status" value="1"/>
</dbReference>
<dbReference type="InterPro" id="IPR011004">
    <property type="entry name" value="Trimer_LpxA-like_sf"/>
</dbReference>
<evidence type="ECO:0000313" key="2">
    <source>
        <dbReference type="Proteomes" id="UP000281725"/>
    </source>
</evidence>
<dbReference type="AlphaFoldDB" id="A0A3A9IZP4"/>
<dbReference type="CDD" id="cd04647">
    <property type="entry name" value="LbH_MAT_like"/>
    <property type="match status" value="1"/>
</dbReference>
<organism evidence="1 2">
    <name type="scientific">Aeromonas veronii</name>
    <dbReference type="NCBI Taxonomy" id="654"/>
    <lineage>
        <taxon>Bacteria</taxon>
        <taxon>Pseudomonadati</taxon>
        <taxon>Pseudomonadota</taxon>
        <taxon>Gammaproteobacteria</taxon>
        <taxon>Aeromonadales</taxon>
        <taxon>Aeromonadaceae</taxon>
        <taxon>Aeromonas</taxon>
    </lineage>
</organism>
<sequence>MGNNVYIARNVIIKNIHRLKIGNNVSIHEFCYIDAIGGISINDDVSIAHSSSLISFEHSWGNRDLAIKYNDLKLEPIFIDSNIWVGCGVRILAGSKLSTRTVVGAGAIINKKYPPNVVIVGTPGKIIKEI</sequence>
<keyword evidence="1" id="KW-0012">Acyltransferase</keyword>
<dbReference type="SUPFAM" id="SSF51161">
    <property type="entry name" value="Trimeric LpxA-like enzymes"/>
    <property type="match status" value="1"/>
</dbReference>
<keyword evidence="1" id="KW-0808">Transferase</keyword>
<dbReference type="PANTHER" id="PTHR23416">
    <property type="entry name" value="SIALIC ACID SYNTHASE-RELATED"/>
    <property type="match status" value="1"/>
</dbReference>
<gene>
    <name evidence="1" type="ORF">D6R50_11595</name>
</gene>
<dbReference type="Proteomes" id="UP000281725">
    <property type="component" value="Unassembled WGS sequence"/>
</dbReference>
<comment type="caution">
    <text evidence="1">The sequence shown here is derived from an EMBL/GenBank/DDBJ whole genome shotgun (WGS) entry which is preliminary data.</text>
</comment>
<accession>A0A3A9IZP4</accession>
<proteinExistence type="predicted"/>